<proteinExistence type="inferred from homology"/>
<evidence type="ECO:0000256" key="1">
    <source>
        <dbReference type="HAMAP-Rule" id="MF_00386"/>
    </source>
</evidence>
<keyword evidence="1" id="KW-1003">Cell membrane</keyword>
<keyword evidence="3" id="KW-1185">Reference proteome</keyword>
<protein>
    <recommendedName>
        <fullName evidence="1">Putative membrane protein insertion efficiency factor</fullName>
    </recommendedName>
</protein>
<dbReference type="RefSeq" id="WP_380746917.1">
    <property type="nucleotide sequence ID" value="NZ_JBHTLI010000003.1"/>
</dbReference>
<sequence>MLNKILAYPFILLVKFYRHFISPLTPGSCRYSPTCSQYSLTALKRFGILKGGWLSLKRILSCNPWGGSGYDPVPPKSEAK</sequence>
<accession>A0ABW3NV60</accession>
<dbReference type="SMART" id="SM01234">
    <property type="entry name" value="Haemolytic"/>
    <property type="match status" value="1"/>
</dbReference>
<dbReference type="InterPro" id="IPR002696">
    <property type="entry name" value="Membr_insert_effic_factor_YidD"/>
</dbReference>
<comment type="function">
    <text evidence="1">Could be involved in insertion of integral membrane proteins into the membrane.</text>
</comment>
<dbReference type="NCBIfam" id="TIGR00278">
    <property type="entry name" value="membrane protein insertion efficiency factor YidD"/>
    <property type="match status" value="1"/>
</dbReference>
<dbReference type="PANTHER" id="PTHR33383">
    <property type="entry name" value="MEMBRANE PROTEIN INSERTION EFFICIENCY FACTOR-RELATED"/>
    <property type="match status" value="1"/>
</dbReference>
<comment type="caution">
    <text evidence="2">The sequence shown here is derived from an EMBL/GenBank/DDBJ whole genome shotgun (WGS) entry which is preliminary data.</text>
</comment>
<evidence type="ECO:0000313" key="2">
    <source>
        <dbReference type="EMBL" id="MFD1096730.1"/>
    </source>
</evidence>
<keyword evidence="1" id="KW-0472">Membrane</keyword>
<dbReference type="EMBL" id="JBHTLI010000003">
    <property type="protein sequence ID" value="MFD1096730.1"/>
    <property type="molecule type" value="Genomic_DNA"/>
</dbReference>
<dbReference type="Pfam" id="PF01809">
    <property type="entry name" value="YidD"/>
    <property type="match status" value="1"/>
</dbReference>
<gene>
    <name evidence="2" type="primary">yidD</name>
    <name evidence="2" type="ORF">ACFQ3Q_13295</name>
</gene>
<dbReference type="PANTHER" id="PTHR33383:SF1">
    <property type="entry name" value="MEMBRANE PROTEIN INSERTION EFFICIENCY FACTOR-RELATED"/>
    <property type="match status" value="1"/>
</dbReference>
<organism evidence="2 3">
    <name type="scientific">Salegentibacter chungangensis</name>
    <dbReference type="NCBI Taxonomy" id="1335724"/>
    <lineage>
        <taxon>Bacteria</taxon>
        <taxon>Pseudomonadati</taxon>
        <taxon>Bacteroidota</taxon>
        <taxon>Flavobacteriia</taxon>
        <taxon>Flavobacteriales</taxon>
        <taxon>Flavobacteriaceae</taxon>
        <taxon>Salegentibacter</taxon>
    </lineage>
</organism>
<dbReference type="Proteomes" id="UP001597131">
    <property type="component" value="Unassembled WGS sequence"/>
</dbReference>
<reference evidence="3" key="1">
    <citation type="journal article" date="2019" name="Int. J. Syst. Evol. Microbiol.">
        <title>The Global Catalogue of Microorganisms (GCM) 10K type strain sequencing project: providing services to taxonomists for standard genome sequencing and annotation.</title>
        <authorList>
            <consortium name="The Broad Institute Genomics Platform"/>
            <consortium name="The Broad Institute Genome Sequencing Center for Infectious Disease"/>
            <person name="Wu L."/>
            <person name="Ma J."/>
        </authorList>
    </citation>
    <scope>NUCLEOTIDE SEQUENCE [LARGE SCALE GENOMIC DNA]</scope>
    <source>
        <strain evidence="3">CCUG 64793</strain>
    </source>
</reference>
<evidence type="ECO:0000313" key="3">
    <source>
        <dbReference type="Proteomes" id="UP001597131"/>
    </source>
</evidence>
<comment type="similarity">
    <text evidence="1">Belongs to the UPF0161 family.</text>
</comment>
<comment type="subcellular location">
    <subcellularLocation>
        <location evidence="1">Cell membrane</location>
        <topology evidence="1">Peripheral membrane protein</topology>
        <orientation evidence="1">Cytoplasmic side</orientation>
    </subcellularLocation>
</comment>
<dbReference type="HAMAP" id="MF_00386">
    <property type="entry name" value="UPF0161_YidD"/>
    <property type="match status" value="1"/>
</dbReference>
<name>A0ABW3NV60_9FLAO</name>